<feature type="transmembrane region" description="Helical" evidence="7">
    <location>
        <begin position="6"/>
        <end position="22"/>
    </location>
</feature>
<dbReference type="PRINTS" id="PR01437">
    <property type="entry name" value="NUOXDRDTASE4"/>
</dbReference>
<comment type="similarity">
    <text evidence="2">Belongs to the complex I subunit 4 family.</text>
</comment>
<sequence>MSPMLIILLLVPVVGALLMYPLRHNVPAAKATAMATALLEFVLVVVIWVGYSPAAAASGTRFQYEFSVPWIPAFGTHLAFGIDGIALVLLALTAFLVPGLMLFAWAEKLPEGRTASGYFALLLATEATLVGVFTATDVFLFYVFFEAMLIPMYFLIGRFGGPNRQYASVKFFLYSLLGGLIMLASLIGLYVTSGNILGQGTFTWSELQSIAHQVPESTQIWLFLGFFIAFAIKAPLVPFHTWLPDAGAEAPIVAAVLLVGVLDKVGTYGFLRYTLPLFPEASRTMAPLVITLAVIGVLYGALLAVGQKDMSRFVAYTSIAHFGFIALGTFAFSSQAFAGAALYMVNHGLSTGMLFVMVGLLVARGGSRLISDYGGVAKLAPVLAGCLLLAGMSSLALPGTNSFVSEFLVLVGSFPNEPVATIIATVGIIFAALYILWFYQQTMQGPVRGQAVLNSLEPVGGPGAMIDPAVAARRGGGFPDLTKREIGALAPLIVVIVVLGFFPGPVLDVINPSVQATMTELGLPDPVPAGGIAR</sequence>
<dbReference type="GO" id="GO:0042773">
    <property type="term" value="P:ATP synthesis coupled electron transport"/>
    <property type="evidence" value="ECO:0007669"/>
    <property type="project" value="InterPro"/>
</dbReference>
<dbReference type="NCBIfam" id="TIGR01972">
    <property type="entry name" value="NDH_I_M"/>
    <property type="match status" value="1"/>
</dbReference>
<feature type="transmembrane region" description="Helical" evidence="7">
    <location>
        <begin position="419"/>
        <end position="439"/>
    </location>
</feature>
<dbReference type="EMBL" id="FNBE01000002">
    <property type="protein sequence ID" value="SDE83465.1"/>
    <property type="molecule type" value="Genomic_DNA"/>
</dbReference>
<evidence type="ECO:0000259" key="8">
    <source>
        <dbReference type="Pfam" id="PF00361"/>
    </source>
</evidence>
<dbReference type="InterPro" id="IPR010227">
    <property type="entry name" value="NADH_Q_OxRdtase_chainM/4"/>
</dbReference>
<keyword evidence="10" id="KW-1185">Reference proteome</keyword>
<evidence type="ECO:0000256" key="7">
    <source>
        <dbReference type="SAM" id="Phobius"/>
    </source>
</evidence>
<keyword evidence="3 6" id="KW-0812">Transmembrane</keyword>
<feature type="transmembrane region" description="Helical" evidence="7">
    <location>
        <begin position="220"/>
        <end position="239"/>
    </location>
</feature>
<dbReference type="GO" id="GO:0015990">
    <property type="term" value="P:electron transport coupled proton transport"/>
    <property type="evidence" value="ECO:0007669"/>
    <property type="project" value="TreeGrafter"/>
</dbReference>
<dbReference type="NCBIfam" id="NF004500">
    <property type="entry name" value="PRK05846.1-4"/>
    <property type="match status" value="1"/>
</dbReference>
<accession>A0A1G7G5W1</accession>
<feature type="transmembrane region" description="Helical" evidence="7">
    <location>
        <begin position="139"/>
        <end position="159"/>
    </location>
</feature>
<feature type="transmembrane region" description="Helical" evidence="7">
    <location>
        <begin position="340"/>
        <end position="363"/>
    </location>
</feature>
<gene>
    <name evidence="9" type="ORF">SAMN05216377_102225</name>
</gene>
<feature type="transmembrane region" description="Helical" evidence="7">
    <location>
        <begin position="78"/>
        <end position="103"/>
    </location>
</feature>
<keyword evidence="4 7" id="KW-1133">Transmembrane helix</keyword>
<feature type="transmembrane region" description="Helical" evidence="7">
    <location>
        <begin position="115"/>
        <end position="133"/>
    </location>
</feature>
<evidence type="ECO:0000313" key="9">
    <source>
        <dbReference type="EMBL" id="SDE83465.1"/>
    </source>
</evidence>
<dbReference type="InterPro" id="IPR001750">
    <property type="entry name" value="ND/Mrp_TM"/>
</dbReference>
<feature type="transmembrane region" description="Helical" evidence="7">
    <location>
        <begin position="486"/>
        <end position="504"/>
    </location>
</feature>
<feature type="transmembrane region" description="Helical" evidence="7">
    <location>
        <begin position="34"/>
        <end position="58"/>
    </location>
</feature>
<feature type="transmembrane region" description="Helical" evidence="7">
    <location>
        <begin position="251"/>
        <end position="273"/>
    </location>
</feature>
<dbReference type="STRING" id="366584.SAMN05216377_102225"/>
<feature type="transmembrane region" description="Helical" evidence="7">
    <location>
        <begin position="375"/>
        <end position="399"/>
    </location>
</feature>
<protein>
    <submittedName>
        <fullName evidence="9">NADH dehydrogenase subunit M</fullName>
    </submittedName>
</protein>
<organism evidence="9 10">
    <name type="scientific">Pseudonocardia oroxyli</name>
    <dbReference type="NCBI Taxonomy" id="366584"/>
    <lineage>
        <taxon>Bacteria</taxon>
        <taxon>Bacillati</taxon>
        <taxon>Actinomycetota</taxon>
        <taxon>Actinomycetes</taxon>
        <taxon>Pseudonocardiales</taxon>
        <taxon>Pseudonocardiaceae</taxon>
        <taxon>Pseudonocardia</taxon>
    </lineage>
</organism>
<dbReference type="PANTHER" id="PTHR43507:SF1">
    <property type="entry name" value="NADH-UBIQUINONE OXIDOREDUCTASE CHAIN 4"/>
    <property type="match status" value="1"/>
</dbReference>
<dbReference type="Pfam" id="PF00361">
    <property type="entry name" value="Proton_antipo_M"/>
    <property type="match status" value="1"/>
</dbReference>
<dbReference type="GO" id="GO:0003954">
    <property type="term" value="F:NADH dehydrogenase activity"/>
    <property type="evidence" value="ECO:0007669"/>
    <property type="project" value="TreeGrafter"/>
</dbReference>
<dbReference type="GO" id="GO:0012505">
    <property type="term" value="C:endomembrane system"/>
    <property type="evidence" value="ECO:0007669"/>
    <property type="project" value="UniProtKB-SubCell"/>
</dbReference>
<dbReference type="InterPro" id="IPR003918">
    <property type="entry name" value="NADH_UbQ_OxRdtase"/>
</dbReference>
<dbReference type="GO" id="GO:0008137">
    <property type="term" value="F:NADH dehydrogenase (ubiquinone) activity"/>
    <property type="evidence" value="ECO:0007669"/>
    <property type="project" value="InterPro"/>
</dbReference>
<dbReference type="AlphaFoldDB" id="A0A1G7G5W1"/>
<evidence type="ECO:0000313" key="10">
    <source>
        <dbReference type="Proteomes" id="UP000198967"/>
    </source>
</evidence>
<proteinExistence type="inferred from homology"/>
<feature type="domain" description="NADH:quinone oxidoreductase/Mrp antiporter transmembrane" evidence="8">
    <location>
        <begin position="135"/>
        <end position="428"/>
    </location>
</feature>
<evidence type="ECO:0000256" key="3">
    <source>
        <dbReference type="ARBA" id="ARBA00022692"/>
    </source>
</evidence>
<evidence type="ECO:0000256" key="2">
    <source>
        <dbReference type="ARBA" id="ARBA00009025"/>
    </source>
</evidence>
<feature type="transmembrane region" description="Helical" evidence="7">
    <location>
        <begin position="285"/>
        <end position="306"/>
    </location>
</feature>
<reference evidence="9 10" key="1">
    <citation type="submission" date="2016-10" db="EMBL/GenBank/DDBJ databases">
        <authorList>
            <person name="de Groot N.N."/>
        </authorList>
    </citation>
    <scope>NUCLEOTIDE SEQUENCE [LARGE SCALE GENOMIC DNA]</scope>
    <source>
        <strain evidence="9 10">CGMCC 4.3143</strain>
    </source>
</reference>
<evidence type="ECO:0000256" key="6">
    <source>
        <dbReference type="RuleBase" id="RU000320"/>
    </source>
</evidence>
<keyword evidence="5 7" id="KW-0472">Membrane</keyword>
<feature type="transmembrane region" description="Helical" evidence="7">
    <location>
        <begin position="171"/>
        <end position="191"/>
    </location>
</feature>
<dbReference type="Proteomes" id="UP000198967">
    <property type="component" value="Unassembled WGS sequence"/>
</dbReference>
<name>A0A1G7G5W1_PSEOR</name>
<evidence type="ECO:0000256" key="1">
    <source>
        <dbReference type="ARBA" id="ARBA00004127"/>
    </source>
</evidence>
<dbReference type="GO" id="GO:0016020">
    <property type="term" value="C:membrane"/>
    <property type="evidence" value="ECO:0007669"/>
    <property type="project" value="UniProtKB-SubCell"/>
</dbReference>
<dbReference type="PANTHER" id="PTHR43507">
    <property type="entry name" value="NADH-UBIQUINONE OXIDOREDUCTASE CHAIN 4"/>
    <property type="match status" value="1"/>
</dbReference>
<comment type="subcellular location">
    <subcellularLocation>
        <location evidence="1">Endomembrane system</location>
        <topology evidence="1">Multi-pass membrane protein</topology>
    </subcellularLocation>
    <subcellularLocation>
        <location evidence="6">Membrane</location>
        <topology evidence="6">Multi-pass membrane protein</topology>
    </subcellularLocation>
</comment>
<dbReference type="GO" id="GO:0048039">
    <property type="term" value="F:ubiquinone binding"/>
    <property type="evidence" value="ECO:0007669"/>
    <property type="project" value="TreeGrafter"/>
</dbReference>
<evidence type="ECO:0000256" key="4">
    <source>
        <dbReference type="ARBA" id="ARBA00022989"/>
    </source>
</evidence>
<feature type="transmembrane region" description="Helical" evidence="7">
    <location>
        <begin position="313"/>
        <end position="334"/>
    </location>
</feature>
<evidence type="ECO:0000256" key="5">
    <source>
        <dbReference type="ARBA" id="ARBA00023136"/>
    </source>
</evidence>